<dbReference type="PANTHER" id="PTHR30425">
    <property type="entry name" value="PHOSPHATE TRANSPORT SYSTEM PERMEASE PROTEIN PST"/>
    <property type="match status" value="1"/>
</dbReference>
<feature type="transmembrane region" description="Helical" evidence="9">
    <location>
        <begin position="20"/>
        <end position="40"/>
    </location>
</feature>
<feature type="transmembrane region" description="Helical" evidence="9">
    <location>
        <begin position="173"/>
        <end position="195"/>
    </location>
</feature>
<dbReference type="InterPro" id="IPR051124">
    <property type="entry name" value="Phosphate_Transport_Permease"/>
</dbReference>
<evidence type="ECO:0000256" key="1">
    <source>
        <dbReference type="ARBA" id="ARBA00004651"/>
    </source>
</evidence>
<evidence type="ECO:0000259" key="10">
    <source>
        <dbReference type="PROSITE" id="PS50928"/>
    </source>
</evidence>
<feature type="transmembrane region" description="Helical" evidence="9">
    <location>
        <begin position="298"/>
        <end position="319"/>
    </location>
</feature>
<dbReference type="EMBL" id="JAWSTH010000160">
    <property type="protein sequence ID" value="MDW5598641.1"/>
    <property type="molecule type" value="Genomic_DNA"/>
</dbReference>
<reference evidence="12" key="1">
    <citation type="submission" date="2023-07" db="EMBL/GenBank/DDBJ databases">
        <title>Conexibacter stalactiti sp. nov., isolated from stalactites in a lava cave and emended description of the genus Conexibacter.</title>
        <authorList>
            <person name="Lee S.D."/>
        </authorList>
    </citation>
    <scope>NUCLEOTIDE SEQUENCE [LARGE SCALE GENOMIC DNA]</scope>
    <source>
        <strain evidence="12">KCTC 39840</strain>
    </source>
</reference>
<dbReference type="RefSeq" id="WP_318601178.1">
    <property type="nucleotide sequence ID" value="NZ_JAWSTH010000160.1"/>
</dbReference>
<keyword evidence="4" id="KW-1003">Cell membrane</keyword>
<sequence length="330" mass="35575">MAREARPARRLLPDQRAELVLGALVCAVLLFVLLIVVFVFKEAWPSFSHNGLSWFADDGNVDAQVQAIFTAEANRAEPVYTFHAWPIIWGTVLITGGAVVLSFIAALFVAVFVVEFAPDWVRAILEPVVRLLASVPSVIFGLVGVLVVVPFIGEHVITDEQRRSVSYIVSLSGYSLLAGVLILSVMIAPLMVAVFSDGLRAVPRGWLEGSLGLGINRWRTFWKIGVRTARPALVAGTVLATARALGEAVMLAMVTGGVAFAPNPADGLIFFVEPTRPLAATILQTSEELTAPAMRHTIFAMAAVLLFSALMLSLVGWAVKQPMKKYGVRA</sequence>
<keyword evidence="12" id="KW-1185">Reference proteome</keyword>
<evidence type="ECO:0000313" key="12">
    <source>
        <dbReference type="Proteomes" id="UP001284601"/>
    </source>
</evidence>
<feature type="transmembrane region" description="Helical" evidence="9">
    <location>
        <begin position="128"/>
        <end position="153"/>
    </location>
</feature>
<evidence type="ECO:0000313" key="11">
    <source>
        <dbReference type="EMBL" id="MDW5598641.1"/>
    </source>
</evidence>
<dbReference type="SUPFAM" id="SSF161098">
    <property type="entry name" value="MetI-like"/>
    <property type="match status" value="1"/>
</dbReference>
<dbReference type="InterPro" id="IPR000515">
    <property type="entry name" value="MetI-like"/>
</dbReference>
<reference evidence="11 12" key="2">
    <citation type="submission" date="2023-10" db="EMBL/GenBank/DDBJ databases">
        <authorList>
            <person name="Han X.F."/>
        </authorList>
    </citation>
    <scope>NUCLEOTIDE SEQUENCE [LARGE SCALE GENOMIC DNA]</scope>
    <source>
        <strain evidence="11 12">KCTC 39840</strain>
    </source>
</reference>
<comment type="subcellular location">
    <subcellularLocation>
        <location evidence="1 9">Cell membrane</location>
        <topology evidence="1 9">Multi-pass membrane protein</topology>
    </subcellularLocation>
</comment>
<evidence type="ECO:0000256" key="6">
    <source>
        <dbReference type="ARBA" id="ARBA00022692"/>
    </source>
</evidence>
<evidence type="ECO:0000256" key="3">
    <source>
        <dbReference type="ARBA" id="ARBA00022448"/>
    </source>
</evidence>
<dbReference type="PANTHER" id="PTHR30425:SF1">
    <property type="entry name" value="PHOSPHATE TRANSPORT SYSTEM PERMEASE PROTEIN PSTC"/>
    <property type="match status" value="1"/>
</dbReference>
<comment type="similarity">
    <text evidence="2">Belongs to the binding-protein-dependent transport system permease family. CysTW subfamily.</text>
</comment>
<comment type="caution">
    <text evidence="11">The sequence shown here is derived from an EMBL/GenBank/DDBJ whole genome shotgun (WGS) entry which is preliminary data.</text>
</comment>
<evidence type="ECO:0000256" key="9">
    <source>
        <dbReference type="RuleBase" id="RU363032"/>
    </source>
</evidence>
<evidence type="ECO:0000256" key="2">
    <source>
        <dbReference type="ARBA" id="ARBA00007069"/>
    </source>
</evidence>
<organism evidence="11 12">
    <name type="scientific">Conexibacter stalactiti</name>
    <dbReference type="NCBI Taxonomy" id="1940611"/>
    <lineage>
        <taxon>Bacteria</taxon>
        <taxon>Bacillati</taxon>
        <taxon>Actinomycetota</taxon>
        <taxon>Thermoleophilia</taxon>
        <taxon>Solirubrobacterales</taxon>
        <taxon>Conexibacteraceae</taxon>
        <taxon>Conexibacter</taxon>
    </lineage>
</organism>
<keyword evidence="5" id="KW-0592">Phosphate transport</keyword>
<name>A0ABU4HZ82_9ACTN</name>
<accession>A0ABU4HZ82</accession>
<dbReference type="PROSITE" id="PS50928">
    <property type="entry name" value="ABC_TM1"/>
    <property type="match status" value="1"/>
</dbReference>
<keyword evidence="7 9" id="KW-1133">Transmembrane helix</keyword>
<proteinExistence type="inferred from homology"/>
<feature type="domain" description="ABC transmembrane type-1" evidence="10">
    <location>
        <begin position="88"/>
        <end position="316"/>
    </location>
</feature>
<keyword evidence="6 9" id="KW-0812">Transmembrane</keyword>
<evidence type="ECO:0000256" key="5">
    <source>
        <dbReference type="ARBA" id="ARBA00022592"/>
    </source>
</evidence>
<evidence type="ECO:0000256" key="8">
    <source>
        <dbReference type="ARBA" id="ARBA00023136"/>
    </source>
</evidence>
<dbReference type="Proteomes" id="UP001284601">
    <property type="component" value="Unassembled WGS sequence"/>
</dbReference>
<keyword evidence="8 9" id="KW-0472">Membrane</keyword>
<evidence type="ECO:0000256" key="7">
    <source>
        <dbReference type="ARBA" id="ARBA00022989"/>
    </source>
</evidence>
<dbReference type="Gene3D" id="1.10.3720.10">
    <property type="entry name" value="MetI-like"/>
    <property type="match status" value="1"/>
</dbReference>
<feature type="transmembrane region" description="Helical" evidence="9">
    <location>
        <begin position="87"/>
        <end position="116"/>
    </location>
</feature>
<keyword evidence="3 9" id="KW-0813">Transport</keyword>
<dbReference type="InterPro" id="IPR035906">
    <property type="entry name" value="MetI-like_sf"/>
</dbReference>
<gene>
    <name evidence="11" type="ORF">R7226_30045</name>
</gene>
<protein>
    <submittedName>
        <fullName evidence="11">ABC transporter permease subunit</fullName>
    </submittedName>
</protein>
<dbReference type="Pfam" id="PF00528">
    <property type="entry name" value="BPD_transp_1"/>
    <property type="match status" value="1"/>
</dbReference>
<evidence type="ECO:0000256" key="4">
    <source>
        <dbReference type="ARBA" id="ARBA00022475"/>
    </source>
</evidence>
<dbReference type="CDD" id="cd06261">
    <property type="entry name" value="TM_PBP2"/>
    <property type="match status" value="1"/>
</dbReference>
<feature type="transmembrane region" description="Helical" evidence="9">
    <location>
        <begin position="232"/>
        <end position="254"/>
    </location>
</feature>